<dbReference type="AlphaFoldDB" id="A0A1W0AVK6"/>
<keyword evidence="1" id="KW-1277">Toxin-antitoxin system</keyword>
<keyword evidence="2" id="KW-0540">Nuclease</keyword>
<keyword evidence="4" id="KW-0378">Hydrolase</keyword>
<keyword evidence="5" id="KW-0460">Magnesium</keyword>
<dbReference type="Pfam" id="PF13470">
    <property type="entry name" value="PIN_3"/>
    <property type="match status" value="1"/>
</dbReference>
<organism evidence="8 9">
    <name type="scientific">Nocardia donostiensis</name>
    <dbReference type="NCBI Taxonomy" id="1538463"/>
    <lineage>
        <taxon>Bacteria</taxon>
        <taxon>Bacillati</taxon>
        <taxon>Actinomycetota</taxon>
        <taxon>Actinomycetes</taxon>
        <taxon>Mycobacteriales</taxon>
        <taxon>Nocardiaceae</taxon>
        <taxon>Nocardia</taxon>
    </lineage>
</organism>
<dbReference type="Pfam" id="PF26343">
    <property type="entry name" value="VapC50_C"/>
    <property type="match status" value="1"/>
</dbReference>
<evidence type="ECO:0000259" key="6">
    <source>
        <dbReference type="Pfam" id="PF13470"/>
    </source>
</evidence>
<feature type="domain" description="VapC50 C-terminal" evidence="7">
    <location>
        <begin position="134"/>
        <end position="187"/>
    </location>
</feature>
<dbReference type="OrthoDB" id="113459at2"/>
<dbReference type="EMBL" id="MUMY01000024">
    <property type="protein sequence ID" value="ONM46458.1"/>
    <property type="molecule type" value="Genomic_DNA"/>
</dbReference>
<keyword evidence="3" id="KW-0479">Metal-binding</keyword>
<protein>
    <submittedName>
        <fullName evidence="8">PIN domain-containing protein</fullName>
    </submittedName>
</protein>
<evidence type="ECO:0000256" key="2">
    <source>
        <dbReference type="ARBA" id="ARBA00022722"/>
    </source>
</evidence>
<evidence type="ECO:0000313" key="9">
    <source>
        <dbReference type="Proteomes" id="UP000188836"/>
    </source>
</evidence>
<evidence type="ECO:0000256" key="3">
    <source>
        <dbReference type="ARBA" id="ARBA00022723"/>
    </source>
</evidence>
<dbReference type="SUPFAM" id="SSF88723">
    <property type="entry name" value="PIN domain-like"/>
    <property type="match status" value="1"/>
</dbReference>
<comment type="caution">
    <text evidence="8">The sequence shown here is derived from an EMBL/GenBank/DDBJ whole genome shotgun (WGS) entry which is preliminary data.</text>
</comment>
<dbReference type="GO" id="GO:0016787">
    <property type="term" value="F:hydrolase activity"/>
    <property type="evidence" value="ECO:0007669"/>
    <property type="project" value="UniProtKB-KW"/>
</dbReference>
<dbReference type="GO" id="GO:0046872">
    <property type="term" value="F:metal ion binding"/>
    <property type="evidence" value="ECO:0007669"/>
    <property type="project" value="UniProtKB-KW"/>
</dbReference>
<reference evidence="8 9" key="1">
    <citation type="journal article" date="2016" name="Antonie Van Leeuwenhoek">
        <title>Nocardia donostiensis sp. nov., isolated from human respiratory specimens.</title>
        <authorList>
            <person name="Ercibengoa M."/>
            <person name="Bell M."/>
            <person name="Marimon J.M."/>
            <person name="Humrighouse B."/>
            <person name="Klenk H.P."/>
            <person name="Potter G."/>
            <person name="Perez-Trallero E."/>
        </authorList>
    </citation>
    <scope>NUCLEOTIDE SEQUENCE [LARGE SCALE GENOMIC DNA]</scope>
    <source>
        <strain evidence="8 9">X1655</strain>
    </source>
</reference>
<sequence>MFAVVLDTCVLWPSLQRDFLLSLAVEGLYRPLWSSTILEELEFHEARKLVARGEDRRNAETRAHRLIEQMGSAFDGALVEGWEPHEGTFGLPDADDEHVIAAAVVGGAGAIVTDNVRHFPQSKVPKHIQILRPAQFAADTVAVAPGTALQAVEAITGRRRNPPESVEHVLETLVSRYGMVEAVELLRSGA</sequence>
<gene>
    <name evidence="8" type="ORF">B0T46_22770</name>
</gene>
<evidence type="ECO:0000256" key="5">
    <source>
        <dbReference type="ARBA" id="ARBA00022842"/>
    </source>
</evidence>
<dbReference type="GO" id="GO:0004518">
    <property type="term" value="F:nuclease activity"/>
    <property type="evidence" value="ECO:0007669"/>
    <property type="project" value="UniProtKB-KW"/>
</dbReference>
<dbReference type="InterPro" id="IPR058652">
    <property type="entry name" value="VapC50_C"/>
</dbReference>
<evidence type="ECO:0000259" key="7">
    <source>
        <dbReference type="Pfam" id="PF26343"/>
    </source>
</evidence>
<feature type="domain" description="PIN" evidence="6">
    <location>
        <begin position="4"/>
        <end position="117"/>
    </location>
</feature>
<dbReference type="InterPro" id="IPR029060">
    <property type="entry name" value="PIN-like_dom_sf"/>
</dbReference>
<dbReference type="STRING" id="1538463.B0T36_14615"/>
<evidence type="ECO:0000256" key="1">
    <source>
        <dbReference type="ARBA" id="ARBA00022649"/>
    </source>
</evidence>
<proteinExistence type="predicted"/>
<keyword evidence="9" id="KW-1185">Reference proteome</keyword>
<dbReference type="InterPro" id="IPR002716">
    <property type="entry name" value="PIN_dom"/>
</dbReference>
<name>A0A1W0AVK6_9NOCA</name>
<dbReference type="Proteomes" id="UP000188836">
    <property type="component" value="Unassembled WGS sequence"/>
</dbReference>
<accession>A0A1W0AVK6</accession>
<evidence type="ECO:0000313" key="8">
    <source>
        <dbReference type="EMBL" id="ONM46458.1"/>
    </source>
</evidence>
<dbReference type="RefSeq" id="WP_077120769.1">
    <property type="nucleotide sequence ID" value="NZ_LOKT01000009.1"/>
</dbReference>
<evidence type="ECO:0000256" key="4">
    <source>
        <dbReference type="ARBA" id="ARBA00022801"/>
    </source>
</evidence>